<gene>
    <name evidence="2" type="ORF">SAMN02982990_02437</name>
</gene>
<dbReference type="RefSeq" id="WP_254773895.1">
    <property type="nucleotide sequence ID" value="NZ_CAWQXX010000038.1"/>
</dbReference>
<sequence>KNLGLSETVEQARNAVSTNDFNEKMESVEKAIDWKIYPGQFGIGSSNGMIVPDGDYNNAIISGVYAGPGAAAKNAIGNTPYGPCFVLARVPDHILQQAYYKNQFYYRYREYGKWGDWYYVMTSDQWTVDANGFYKKASPIIEVYPDGAFTTNEESEGAKVTKEGTGVYRISNISGYNADGAWGVHGGISVPKDNNGLELIFIDDRVQYNGSIIIETFHRQHSHLPTRFQNWRLKLIDENNERVFYEDGEPCDIPDNYCLDVRVQMPEDISMERQAAGVK</sequence>
<proteinExistence type="predicted"/>
<keyword evidence="3" id="KW-1185">Reference proteome</keyword>
<accession>A0A1G5QW61</accession>
<dbReference type="EMBL" id="FMWJ01000009">
    <property type="protein sequence ID" value="SCZ65491.1"/>
    <property type="molecule type" value="Genomic_DNA"/>
</dbReference>
<reference evidence="3" key="1">
    <citation type="submission" date="2016-10" db="EMBL/GenBank/DDBJ databases">
        <authorList>
            <person name="Varghese N."/>
            <person name="Submissions S."/>
        </authorList>
    </citation>
    <scope>NUCLEOTIDE SEQUENCE [LARGE SCALE GENOMIC DNA]</scope>
    <source>
        <strain evidence="3">ATCC 29999</strain>
    </source>
</reference>
<dbReference type="InterPro" id="IPR058008">
    <property type="entry name" value="Gp26_C"/>
</dbReference>
<evidence type="ECO:0000259" key="1">
    <source>
        <dbReference type="Pfam" id="PF25670"/>
    </source>
</evidence>
<dbReference type="Proteomes" id="UP000183223">
    <property type="component" value="Unassembled WGS sequence"/>
</dbReference>
<evidence type="ECO:0000313" key="3">
    <source>
        <dbReference type="Proteomes" id="UP000183223"/>
    </source>
</evidence>
<dbReference type="Pfam" id="PF25670">
    <property type="entry name" value="Phage_tail_C_2"/>
    <property type="match status" value="1"/>
</dbReference>
<name>A0A1G5QW61_PHOLU</name>
<organism evidence="2 3">
    <name type="scientific">Photorhabdus luminescens</name>
    <name type="common">Xenorhabdus luminescens</name>
    <dbReference type="NCBI Taxonomy" id="29488"/>
    <lineage>
        <taxon>Bacteria</taxon>
        <taxon>Pseudomonadati</taxon>
        <taxon>Pseudomonadota</taxon>
        <taxon>Gammaproteobacteria</taxon>
        <taxon>Enterobacterales</taxon>
        <taxon>Morganellaceae</taxon>
        <taxon>Photorhabdus</taxon>
    </lineage>
</organism>
<dbReference type="CDD" id="cd19958">
    <property type="entry name" value="pyocin_knob"/>
    <property type="match status" value="1"/>
</dbReference>
<dbReference type="AlphaFoldDB" id="A0A1G5QW61"/>
<protein>
    <recommendedName>
        <fullName evidence="1">Phage tail protein C-terminal domain-containing protein</fullName>
    </recommendedName>
</protein>
<feature type="domain" description="Phage tail protein C-terminal" evidence="1">
    <location>
        <begin position="126"/>
        <end position="267"/>
    </location>
</feature>
<feature type="non-terminal residue" evidence="2">
    <location>
        <position position="1"/>
    </location>
</feature>
<evidence type="ECO:0000313" key="2">
    <source>
        <dbReference type="EMBL" id="SCZ65491.1"/>
    </source>
</evidence>